<gene>
    <name evidence="1" type="ORF">G4Z14_13840</name>
</gene>
<dbReference type="PANTHER" id="PTHR41729:SF1">
    <property type="entry name" value="GLUTAMYL-TRNA SYNTHETASE"/>
    <property type="match status" value="1"/>
</dbReference>
<comment type="caution">
    <text evidence="1">The sequence shown here is derived from an EMBL/GenBank/DDBJ whole genome shotgun (WGS) entry which is preliminary data.</text>
</comment>
<evidence type="ECO:0000313" key="1">
    <source>
        <dbReference type="EMBL" id="NEY91381.1"/>
    </source>
</evidence>
<proteinExistence type="predicted"/>
<dbReference type="RefSeq" id="WP_164626737.1">
    <property type="nucleotide sequence ID" value="NZ_JAAIVJ010000008.1"/>
</dbReference>
<dbReference type="PANTHER" id="PTHR41729">
    <property type="entry name" value="GLUTAMYL-TRNA SYNTHETASE"/>
    <property type="match status" value="1"/>
</dbReference>
<name>A0A6M0QWR1_9RHOB</name>
<evidence type="ECO:0000313" key="2">
    <source>
        <dbReference type="Proteomes" id="UP000477782"/>
    </source>
</evidence>
<dbReference type="AlphaFoldDB" id="A0A6M0QWR1"/>
<dbReference type="InterPro" id="IPR025255">
    <property type="entry name" value="DUF4202"/>
</dbReference>
<dbReference type="EMBL" id="JAAIVJ010000008">
    <property type="protein sequence ID" value="NEY91381.1"/>
    <property type="molecule type" value="Genomic_DNA"/>
</dbReference>
<keyword evidence="2" id="KW-1185">Reference proteome</keyword>
<dbReference type="Proteomes" id="UP000477782">
    <property type="component" value="Unassembled WGS sequence"/>
</dbReference>
<sequence length="182" mass="19901">MTGDLAAALAAIDTANAADPKGEALVYGQRMTEELARLFPDASDVLAIAARGQHVERWLLPRADYPEGKAGYLAWRREQGRRHGERVAGIMAAAGYGPEDCDRVGVLLRKEGLKHDAEVQALEDVICFAFLRWYFAPFAEGREAAALLDIVEKTARKMSPEGRAKALAEFVLPEPFAAAFRS</sequence>
<organism evidence="1 2">
    <name type="scientific">Tabrizicola oligotrophica</name>
    <dbReference type="NCBI Taxonomy" id="2710650"/>
    <lineage>
        <taxon>Bacteria</taxon>
        <taxon>Pseudomonadati</taxon>
        <taxon>Pseudomonadota</taxon>
        <taxon>Alphaproteobacteria</taxon>
        <taxon>Rhodobacterales</taxon>
        <taxon>Paracoccaceae</taxon>
        <taxon>Tabrizicola</taxon>
    </lineage>
</organism>
<dbReference type="Pfam" id="PF13875">
    <property type="entry name" value="DUF4202"/>
    <property type="match status" value="1"/>
</dbReference>
<accession>A0A6M0QWR1</accession>
<protein>
    <submittedName>
        <fullName evidence="1">DUF4202 domain-containing protein</fullName>
    </submittedName>
</protein>
<reference evidence="1 2" key="1">
    <citation type="submission" date="2020-02" db="EMBL/GenBank/DDBJ databases">
        <authorList>
            <person name="Chen W.-M."/>
        </authorList>
    </citation>
    <scope>NUCLEOTIDE SEQUENCE [LARGE SCALE GENOMIC DNA]</scope>
    <source>
        <strain evidence="1 2">KMS-5</strain>
    </source>
</reference>